<dbReference type="InterPro" id="IPR028098">
    <property type="entry name" value="Glyco_trans_4-like_N"/>
</dbReference>
<dbReference type="RefSeq" id="WP_069204831.1">
    <property type="nucleotide sequence ID" value="NZ_CP014168.1"/>
</dbReference>
<accession>A0A1B3ZA29</accession>
<reference evidence="3 4" key="1">
    <citation type="submission" date="2016-01" db="EMBL/GenBank/DDBJ databases">
        <title>Complete genome and mega plasmid sequence of Sphingomonas panacis DCY99 elicits systemic resistance in rice to Xanthomonas oryzae.</title>
        <authorList>
            <person name="Kim Y.J."/>
            <person name="Yang D.C."/>
            <person name="Sing P."/>
        </authorList>
    </citation>
    <scope>NUCLEOTIDE SEQUENCE [LARGE SCALE GENOMIC DNA]</scope>
    <source>
        <strain evidence="3 4">DCY99</strain>
    </source>
</reference>
<evidence type="ECO:0000259" key="2">
    <source>
        <dbReference type="Pfam" id="PF13439"/>
    </source>
</evidence>
<dbReference type="CDD" id="cd03811">
    <property type="entry name" value="GT4_GT28_WabH-like"/>
    <property type="match status" value="1"/>
</dbReference>
<name>A0A1B3ZA29_9SPHN</name>
<dbReference type="Pfam" id="PF00534">
    <property type="entry name" value="Glycos_transf_1"/>
    <property type="match status" value="1"/>
</dbReference>
<dbReference type="EMBL" id="CP014168">
    <property type="protein sequence ID" value="AOH84267.1"/>
    <property type="molecule type" value="Genomic_DNA"/>
</dbReference>
<dbReference type="Gene3D" id="3.40.50.2000">
    <property type="entry name" value="Glycogen Phosphorylase B"/>
    <property type="match status" value="2"/>
</dbReference>
<dbReference type="STRING" id="1560345.AWL63_10070"/>
<evidence type="ECO:0000259" key="1">
    <source>
        <dbReference type="Pfam" id="PF00534"/>
    </source>
</evidence>
<evidence type="ECO:0008006" key="5">
    <source>
        <dbReference type="Google" id="ProtNLM"/>
    </source>
</evidence>
<organism evidence="3 4">
    <name type="scientific">Sphingomonas panacis</name>
    <dbReference type="NCBI Taxonomy" id="1560345"/>
    <lineage>
        <taxon>Bacteria</taxon>
        <taxon>Pseudomonadati</taxon>
        <taxon>Pseudomonadota</taxon>
        <taxon>Alphaproteobacteria</taxon>
        <taxon>Sphingomonadales</taxon>
        <taxon>Sphingomonadaceae</taxon>
        <taxon>Sphingomonas</taxon>
    </lineage>
</organism>
<feature type="domain" description="Glycosyltransferase subfamily 4-like N-terminal" evidence="2">
    <location>
        <begin position="15"/>
        <end position="163"/>
    </location>
</feature>
<dbReference type="AlphaFoldDB" id="A0A1B3ZA29"/>
<dbReference type="Pfam" id="PF13439">
    <property type="entry name" value="Glyco_transf_4"/>
    <property type="match status" value="1"/>
</dbReference>
<dbReference type="GO" id="GO:0016757">
    <property type="term" value="F:glycosyltransferase activity"/>
    <property type="evidence" value="ECO:0007669"/>
    <property type="project" value="InterPro"/>
</dbReference>
<sequence>MKRKICFLIPGFSDGGAQKQCILLLNELQRYEDLELTVVYFHAGVHDNLLVRDSLRVIQLPARGSNYDPRNILAVRAVLREVRPDLLFTWLHSCDVYGFFLRRALPGMRWLMTERDSSYPNELRYRLRRLLGRFADGIVANSEKGSDYWRQARARGQLFTVNNIVPVTTTLSDALQPARIVTVGRLEIQKNPYAVVQAFVSLARDHPEIAFAVIGAGAEEASLKALVAKGGVANRIDFLGFRRDVPAQLRNARLAVSMSHHEGLPNVMLESVAAGTLVVASDIPEHRELFGDEYPFYVIERTDPVCVARVIKAALSVWQNTGFLAHAQARVEAMAPNKVGMRYREIFEDILGERN</sequence>
<dbReference type="PANTHER" id="PTHR12526:SF638">
    <property type="entry name" value="SPORE COAT PROTEIN SA"/>
    <property type="match status" value="1"/>
</dbReference>
<dbReference type="PANTHER" id="PTHR12526">
    <property type="entry name" value="GLYCOSYLTRANSFERASE"/>
    <property type="match status" value="1"/>
</dbReference>
<dbReference type="Proteomes" id="UP000094256">
    <property type="component" value="Chromosome"/>
</dbReference>
<keyword evidence="4" id="KW-1185">Reference proteome</keyword>
<dbReference type="KEGG" id="span:AWL63_10070"/>
<evidence type="ECO:0000313" key="4">
    <source>
        <dbReference type="Proteomes" id="UP000094256"/>
    </source>
</evidence>
<dbReference type="InterPro" id="IPR001296">
    <property type="entry name" value="Glyco_trans_1"/>
</dbReference>
<proteinExistence type="predicted"/>
<evidence type="ECO:0000313" key="3">
    <source>
        <dbReference type="EMBL" id="AOH84267.1"/>
    </source>
</evidence>
<dbReference type="SUPFAM" id="SSF53756">
    <property type="entry name" value="UDP-Glycosyltransferase/glycogen phosphorylase"/>
    <property type="match status" value="1"/>
</dbReference>
<protein>
    <recommendedName>
        <fullName evidence="5">Glycosyl transferase family 1 domain-containing protein</fullName>
    </recommendedName>
</protein>
<gene>
    <name evidence="3" type="ORF">AWL63_10070</name>
</gene>
<feature type="domain" description="Glycosyl transferase family 1" evidence="1">
    <location>
        <begin position="177"/>
        <end position="316"/>
    </location>
</feature>
<dbReference type="OrthoDB" id="9816564at2"/>